<dbReference type="PANTHER" id="PTHR36504">
    <property type="entry name" value="LIPOPOLYSACCHARIDE EXPORT SYSTEM PROTEIN LPTA"/>
    <property type="match status" value="1"/>
</dbReference>
<dbReference type="InterPro" id="IPR005653">
    <property type="entry name" value="OstA-like_N"/>
</dbReference>
<dbReference type="AlphaFoldDB" id="A0A3A6UA47"/>
<organism evidence="7 8">
    <name type="scientific">Parashewanella spongiae</name>
    <dbReference type="NCBI Taxonomy" id="342950"/>
    <lineage>
        <taxon>Bacteria</taxon>
        <taxon>Pseudomonadati</taxon>
        <taxon>Pseudomonadota</taxon>
        <taxon>Gammaproteobacteria</taxon>
        <taxon>Alteromonadales</taxon>
        <taxon>Shewanellaceae</taxon>
        <taxon>Parashewanella</taxon>
    </lineage>
</organism>
<accession>A0A3A6UA47</accession>
<evidence type="ECO:0000256" key="4">
    <source>
        <dbReference type="SAM" id="MobiDB-lite"/>
    </source>
</evidence>
<proteinExistence type="predicted"/>
<feature type="chain" id="PRO_5017236527" evidence="5">
    <location>
        <begin position="22"/>
        <end position="183"/>
    </location>
</feature>
<dbReference type="Pfam" id="PF03968">
    <property type="entry name" value="LptD_N"/>
    <property type="match status" value="1"/>
</dbReference>
<evidence type="ECO:0000256" key="2">
    <source>
        <dbReference type="ARBA" id="ARBA00022729"/>
    </source>
</evidence>
<comment type="caution">
    <text evidence="7">The sequence shown here is derived from an EMBL/GenBank/DDBJ whole genome shotgun (WGS) entry which is preliminary data.</text>
</comment>
<feature type="signal peptide" evidence="5">
    <location>
        <begin position="1"/>
        <end position="21"/>
    </location>
</feature>
<evidence type="ECO:0000256" key="5">
    <source>
        <dbReference type="SAM" id="SignalP"/>
    </source>
</evidence>
<dbReference type="GO" id="GO:0009279">
    <property type="term" value="C:cell outer membrane"/>
    <property type="evidence" value="ECO:0007669"/>
    <property type="project" value="TreeGrafter"/>
</dbReference>
<dbReference type="GO" id="GO:0001530">
    <property type="term" value="F:lipopolysaccharide binding"/>
    <property type="evidence" value="ECO:0007669"/>
    <property type="project" value="InterPro"/>
</dbReference>
<dbReference type="GO" id="GO:0017089">
    <property type="term" value="F:glycolipid transfer activity"/>
    <property type="evidence" value="ECO:0007669"/>
    <property type="project" value="TreeGrafter"/>
</dbReference>
<sequence length="183" mass="20287">MKQSKILMAIMCCLLATPSIAKLDDINQIIEIDADHSEADFQNNLIFYKGNVKITQGTIKINAEELNAFNDKQNGNKILTVLGNPATFFQILDDGQQGTASAKKIRYDKKTGTLVLSGNAILDVGGSKWTAEVIRYNIENQHAIAESSSDGNSRVRTVIPADNYQKLNKQEKDKKKAQTEKKQ</sequence>
<feature type="region of interest" description="Disordered" evidence="4">
    <location>
        <begin position="145"/>
        <end position="183"/>
    </location>
</feature>
<feature type="compositionally biased region" description="Polar residues" evidence="4">
    <location>
        <begin position="146"/>
        <end position="155"/>
    </location>
</feature>
<dbReference type="GO" id="GO:0015920">
    <property type="term" value="P:lipopolysaccharide transport"/>
    <property type="evidence" value="ECO:0007669"/>
    <property type="project" value="InterPro"/>
</dbReference>
<evidence type="ECO:0000256" key="3">
    <source>
        <dbReference type="ARBA" id="ARBA00022764"/>
    </source>
</evidence>
<keyword evidence="8" id="KW-1185">Reference proteome</keyword>
<dbReference type="InterPro" id="IPR014340">
    <property type="entry name" value="LptA"/>
</dbReference>
<name>A0A3A6UA47_9GAMM</name>
<keyword evidence="1" id="KW-0813">Transport</keyword>
<gene>
    <name evidence="7" type="primary">lptA</name>
    <name evidence="7" type="ORF">D5R81_05475</name>
</gene>
<evidence type="ECO:0000259" key="6">
    <source>
        <dbReference type="Pfam" id="PF03968"/>
    </source>
</evidence>
<feature type="compositionally biased region" description="Basic and acidic residues" evidence="4">
    <location>
        <begin position="168"/>
        <end position="183"/>
    </location>
</feature>
<dbReference type="Proteomes" id="UP000273022">
    <property type="component" value="Unassembled WGS sequence"/>
</dbReference>
<dbReference type="GO" id="GO:0030288">
    <property type="term" value="C:outer membrane-bounded periplasmic space"/>
    <property type="evidence" value="ECO:0007669"/>
    <property type="project" value="TreeGrafter"/>
</dbReference>
<keyword evidence="3" id="KW-0574">Periplasm</keyword>
<evidence type="ECO:0000256" key="1">
    <source>
        <dbReference type="ARBA" id="ARBA00022448"/>
    </source>
</evidence>
<dbReference type="EMBL" id="QYYH01000023">
    <property type="protein sequence ID" value="RJY18394.1"/>
    <property type="molecule type" value="Genomic_DNA"/>
</dbReference>
<evidence type="ECO:0000313" key="8">
    <source>
        <dbReference type="Proteomes" id="UP000273022"/>
    </source>
</evidence>
<dbReference type="RefSeq" id="WP_121852646.1">
    <property type="nucleotide sequence ID" value="NZ_CP037952.1"/>
</dbReference>
<feature type="domain" description="Organic solvent tolerance-like N-terminal" evidence="6">
    <location>
        <begin position="31"/>
        <end position="141"/>
    </location>
</feature>
<protein>
    <submittedName>
        <fullName evidence="7">Lipopolysaccharide transport periplasmic protein LptA</fullName>
    </submittedName>
</protein>
<evidence type="ECO:0000313" key="7">
    <source>
        <dbReference type="EMBL" id="RJY18394.1"/>
    </source>
</evidence>
<dbReference type="InterPro" id="IPR052037">
    <property type="entry name" value="LPS_export_LptA"/>
</dbReference>
<dbReference type="Gene3D" id="2.60.450.10">
    <property type="entry name" value="Lipopolysaccharide (LPS) transport protein A like domain"/>
    <property type="match status" value="1"/>
</dbReference>
<reference evidence="7 8" key="1">
    <citation type="submission" date="2018-09" db="EMBL/GenBank/DDBJ databases">
        <title>Phylogeny of the Shewanellaceae, and recommendation for two new genera, Pseudoshewanella and Parashewanella.</title>
        <authorList>
            <person name="Wang G."/>
        </authorList>
    </citation>
    <scope>NUCLEOTIDE SEQUENCE [LARGE SCALE GENOMIC DNA]</scope>
    <source>
        <strain evidence="7 8">KCTC 22492</strain>
    </source>
</reference>
<dbReference type="OrthoDB" id="9795964at2"/>
<keyword evidence="2 5" id="KW-0732">Signal</keyword>
<dbReference type="NCBIfam" id="TIGR03002">
    <property type="entry name" value="outer_YhbN_LptA"/>
    <property type="match status" value="1"/>
</dbReference>
<dbReference type="PANTHER" id="PTHR36504:SF1">
    <property type="entry name" value="LIPOPOLYSACCHARIDE EXPORT SYSTEM PROTEIN LPTA"/>
    <property type="match status" value="1"/>
</dbReference>